<dbReference type="Proteomes" id="UP000054324">
    <property type="component" value="Unassembled WGS sequence"/>
</dbReference>
<keyword evidence="7 9" id="KW-0472">Membrane</keyword>
<evidence type="ECO:0000256" key="5">
    <source>
        <dbReference type="ARBA" id="ARBA00022824"/>
    </source>
</evidence>
<dbReference type="PANTHER" id="PTHR12174:SF23">
    <property type="entry name" value="MINOR HISTOCOMPATIBILITY ANTIGEN H13"/>
    <property type="match status" value="1"/>
</dbReference>
<comment type="similarity">
    <text evidence="2">Belongs to the peptidase A22B family.</text>
</comment>
<dbReference type="CTD" id="20318485"/>
<name>A0A074ZT52_OPIVI</name>
<feature type="compositionally biased region" description="Polar residues" evidence="8">
    <location>
        <begin position="24"/>
        <end position="36"/>
    </location>
</feature>
<evidence type="ECO:0000256" key="1">
    <source>
        <dbReference type="ARBA" id="ARBA00004477"/>
    </source>
</evidence>
<feature type="transmembrane region" description="Helical" evidence="9">
    <location>
        <begin position="523"/>
        <end position="541"/>
    </location>
</feature>
<evidence type="ECO:0000313" key="11">
    <source>
        <dbReference type="Proteomes" id="UP000054324"/>
    </source>
</evidence>
<evidence type="ECO:0000256" key="8">
    <source>
        <dbReference type="SAM" id="MobiDB-lite"/>
    </source>
</evidence>
<dbReference type="GO" id="GO:0098554">
    <property type="term" value="C:cytoplasmic side of endoplasmic reticulum membrane"/>
    <property type="evidence" value="ECO:0007669"/>
    <property type="project" value="TreeGrafter"/>
</dbReference>
<dbReference type="InterPro" id="IPR007369">
    <property type="entry name" value="Peptidase_A22B_SPP"/>
</dbReference>
<keyword evidence="5" id="KW-0256">Endoplasmic reticulum</keyword>
<dbReference type="GO" id="GO:0033619">
    <property type="term" value="P:membrane protein proteolysis"/>
    <property type="evidence" value="ECO:0007669"/>
    <property type="project" value="TreeGrafter"/>
</dbReference>
<evidence type="ECO:0000256" key="4">
    <source>
        <dbReference type="ARBA" id="ARBA00022801"/>
    </source>
</evidence>
<gene>
    <name evidence="10" type="ORF">T265_04303</name>
</gene>
<accession>A0A074ZT52</accession>
<feature type="compositionally biased region" description="Polar residues" evidence="8">
    <location>
        <begin position="64"/>
        <end position="87"/>
    </location>
</feature>
<feature type="transmembrane region" description="Helical" evidence="9">
    <location>
        <begin position="413"/>
        <end position="437"/>
    </location>
</feature>
<keyword evidence="6 9" id="KW-1133">Transmembrane helix</keyword>
<feature type="transmembrane region" description="Helical" evidence="9">
    <location>
        <begin position="457"/>
        <end position="483"/>
    </location>
</feature>
<dbReference type="GO" id="GO:0098553">
    <property type="term" value="C:lumenal side of endoplasmic reticulum membrane"/>
    <property type="evidence" value="ECO:0007669"/>
    <property type="project" value="TreeGrafter"/>
</dbReference>
<dbReference type="RefSeq" id="XP_009167266.1">
    <property type="nucleotide sequence ID" value="XM_009169002.1"/>
</dbReference>
<comment type="subcellular location">
    <subcellularLocation>
        <location evidence="1">Endoplasmic reticulum membrane</location>
        <topology evidence="1">Multi-pass membrane protein</topology>
    </subcellularLocation>
</comment>
<dbReference type="GeneID" id="20318485"/>
<dbReference type="InterPro" id="IPR036691">
    <property type="entry name" value="Endo/exonu/phosph_ase_sf"/>
</dbReference>
<keyword evidence="11" id="KW-1185">Reference proteome</keyword>
<dbReference type="KEGG" id="ovi:T265_04303"/>
<feature type="transmembrane region" description="Helical" evidence="9">
    <location>
        <begin position="495"/>
        <end position="517"/>
    </location>
</feature>
<dbReference type="GO" id="GO:0006465">
    <property type="term" value="P:signal peptide processing"/>
    <property type="evidence" value="ECO:0007669"/>
    <property type="project" value="TreeGrafter"/>
</dbReference>
<dbReference type="Pfam" id="PF04258">
    <property type="entry name" value="Peptidase_A22B"/>
    <property type="match status" value="1"/>
</dbReference>
<dbReference type="GO" id="GO:0042500">
    <property type="term" value="F:aspartic endopeptidase activity, intramembrane cleaving"/>
    <property type="evidence" value="ECO:0007669"/>
    <property type="project" value="InterPro"/>
</dbReference>
<evidence type="ECO:0000256" key="9">
    <source>
        <dbReference type="SAM" id="Phobius"/>
    </source>
</evidence>
<dbReference type="AlphaFoldDB" id="A0A074ZT52"/>
<dbReference type="STRING" id="6198.A0A074ZT52"/>
<dbReference type="SMART" id="SM00730">
    <property type="entry name" value="PSN"/>
    <property type="match status" value="1"/>
</dbReference>
<dbReference type="PANTHER" id="PTHR12174">
    <property type="entry name" value="SIGNAL PEPTIDE PEPTIDASE"/>
    <property type="match status" value="1"/>
</dbReference>
<dbReference type="EMBL" id="KL596687">
    <property type="protein sequence ID" value="KER29012.1"/>
    <property type="molecule type" value="Genomic_DNA"/>
</dbReference>
<protein>
    <recommendedName>
        <fullName evidence="12">Signal peptide peptidase</fullName>
    </recommendedName>
</protein>
<evidence type="ECO:0000256" key="6">
    <source>
        <dbReference type="ARBA" id="ARBA00022989"/>
    </source>
</evidence>
<dbReference type="OrthoDB" id="29661at2759"/>
<evidence type="ECO:0000256" key="3">
    <source>
        <dbReference type="ARBA" id="ARBA00022692"/>
    </source>
</evidence>
<proteinExistence type="inferred from homology"/>
<dbReference type="Gene3D" id="3.60.10.10">
    <property type="entry name" value="Endonuclease/exonuclease/phosphatase"/>
    <property type="match status" value="1"/>
</dbReference>
<keyword evidence="3 9" id="KW-0812">Transmembrane</keyword>
<organism evidence="10 11">
    <name type="scientific">Opisthorchis viverrini</name>
    <name type="common">Southeast Asian liver fluke</name>
    <dbReference type="NCBI Taxonomy" id="6198"/>
    <lineage>
        <taxon>Eukaryota</taxon>
        <taxon>Metazoa</taxon>
        <taxon>Spiralia</taxon>
        <taxon>Lophotrochozoa</taxon>
        <taxon>Platyhelminthes</taxon>
        <taxon>Trematoda</taxon>
        <taxon>Digenea</taxon>
        <taxon>Opisthorchiida</taxon>
        <taxon>Opisthorchiata</taxon>
        <taxon>Opisthorchiidae</taxon>
        <taxon>Opisthorchis</taxon>
    </lineage>
</organism>
<feature type="region of interest" description="Disordered" evidence="8">
    <location>
        <begin position="1"/>
        <end position="105"/>
    </location>
</feature>
<evidence type="ECO:0008006" key="12">
    <source>
        <dbReference type="Google" id="ProtNLM"/>
    </source>
</evidence>
<sequence>MTKPIVVISPCVPETGPKKPAASPDSSFYSTSTGLSPTKRRGASEGANPTCKQRPNDVELPTIISVSEKTATAVHSSTKSQPLNWTESDVREQEAKPISNSTPSKAASLLVHTTVAQDSDNQSHEHDNSNPENPSYIQLATLIASGSDVYTYTKEGRLQPNKPYKVRHIRKLLAGFKPEQTELPRNEEKLAGGKHSHEADNIAAEAPLEPWTQTQTRCTTIKSANHPGHETFGSSSSEAAETVLKCLSTNCLSLFNKLGDVKQSACLEQPSIIALTETWPTPDFSDAEILIEVYSIFRADSKRGRAGGVVLYLHAARPIPIVLSDTASAPFCDAMWVQIPLRGSDFLLLGVVYRSLPSPSEDDQILIQTLEQLSANYHFTHLLMHWLPNNFLAVCLSLVAIENIRLNKFANGFMLLGGLFFYDIFWVFGTPVMVSVAKTLDAPIKVTFPRDFLAHGIFGKQLGLLGLGDIVVPGVFVAMLLRFDHSLNRSGSLKYFYTGYVAYIIGLLTTFIVMLTFNAAQPALLYLVPTCLGFPLARAWLQGDLAAMFAYEDVPQENTDKNIIADTQSVIDKKGN</sequence>
<feature type="transmembrane region" description="Helical" evidence="9">
    <location>
        <begin position="382"/>
        <end position="401"/>
    </location>
</feature>
<reference evidence="10 11" key="1">
    <citation type="submission" date="2013-11" db="EMBL/GenBank/DDBJ databases">
        <title>Opisthorchis viverrini - life in the bile duct.</title>
        <authorList>
            <person name="Young N.D."/>
            <person name="Nagarajan N."/>
            <person name="Lin S.J."/>
            <person name="Korhonen P.K."/>
            <person name="Jex A.R."/>
            <person name="Hall R.S."/>
            <person name="Safavi-Hemami H."/>
            <person name="Kaewkong W."/>
            <person name="Bertrand D."/>
            <person name="Gao S."/>
            <person name="Seet Q."/>
            <person name="Wongkham S."/>
            <person name="Teh B.T."/>
            <person name="Wongkham C."/>
            <person name="Intapan P.M."/>
            <person name="Maleewong W."/>
            <person name="Yang X."/>
            <person name="Hu M."/>
            <person name="Wang Z."/>
            <person name="Hofmann A."/>
            <person name="Sternberg P.W."/>
            <person name="Tan P."/>
            <person name="Wang J."/>
            <person name="Gasser R.B."/>
        </authorList>
    </citation>
    <scope>NUCLEOTIDE SEQUENCE [LARGE SCALE GENOMIC DNA]</scope>
</reference>
<evidence type="ECO:0000256" key="2">
    <source>
        <dbReference type="ARBA" id="ARBA00006859"/>
    </source>
</evidence>
<dbReference type="MEROPS" id="A22.003"/>
<evidence type="ECO:0000313" key="10">
    <source>
        <dbReference type="EMBL" id="KER29012.1"/>
    </source>
</evidence>
<keyword evidence="4" id="KW-0378">Hydrolase</keyword>
<dbReference type="InterPro" id="IPR006639">
    <property type="entry name" value="Preselin/SPP"/>
</dbReference>
<evidence type="ECO:0000256" key="7">
    <source>
        <dbReference type="ARBA" id="ARBA00023136"/>
    </source>
</evidence>